<dbReference type="Proteomes" id="UP000314294">
    <property type="component" value="Unassembled WGS sequence"/>
</dbReference>
<evidence type="ECO:0000313" key="1">
    <source>
        <dbReference type="EMBL" id="TNN81619.1"/>
    </source>
</evidence>
<reference evidence="1 2" key="1">
    <citation type="submission" date="2019-03" db="EMBL/GenBank/DDBJ databases">
        <title>First draft genome of Liparis tanakae, snailfish: a comprehensive survey of snailfish specific genes.</title>
        <authorList>
            <person name="Kim W."/>
            <person name="Song I."/>
            <person name="Jeong J.-H."/>
            <person name="Kim D."/>
            <person name="Kim S."/>
            <person name="Ryu S."/>
            <person name="Song J.Y."/>
            <person name="Lee S.K."/>
        </authorList>
    </citation>
    <scope>NUCLEOTIDE SEQUENCE [LARGE SCALE GENOMIC DNA]</scope>
    <source>
        <tissue evidence="1">Muscle</tissue>
    </source>
</reference>
<dbReference type="EMBL" id="SRLO01000045">
    <property type="protein sequence ID" value="TNN81619.1"/>
    <property type="molecule type" value="Genomic_DNA"/>
</dbReference>
<gene>
    <name evidence="1" type="ORF">EYF80_008065</name>
</gene>
<organism evidence="1 2">
    <name type="scientific">Liparis tanakae</name>
    <name type="common">Tanaka's snailfish</name>
    <dbReference type="NCBI Taxonomy" id="230148"/>
    <lineage>
        <taxon>Eukaryota</taxon>
        <taxon>Metazoa</taxon>
        <taxon>Chordata</taxon>
        <taxon>Craniata</taxon>
        <taxon>Vertebrata</taxon>
        <taxon>Euteleostomi</taxon>
        <taxon>Actinopterygii</taxon>
        <taxon>Neopterygii</taxon>
        <taxon>Teleostei</taxon>
        <taxon>Neoteleostei</taxon>
        <taxon>Acanthomorphata</taxon>
        <taxon>Eupercaria</taxon>
        <taxon>Perciformes</taxon>
        <taxon>Cottioidei</taxon>
        <taxon>Cottales</taxon>
        <taxon>Liparidae</taxon>
        <taxon>Liparis</taxon>
    </lineage>
</organism>
<sequence length="118" mass="12005">MCMLAVNPLSCLKQNAPINQAVSFGGHSTSHCDSPPMGGALQKQPSLPPAPCSLRHVSWLLTGAGGVVFSGATVGTAVARGAFLGAGLAFLPPVAALITQSGSRYISSNKMCRIPMVV</sequence>
<accession>A0A4Z2IUD4</accession>
<protein>
    <submittedName>
        <fullName evidence="1">Uncharacterized protein</fullName>
    </submittedName>
</protein>
<keyword evidence="2" id="KW-1185">Reference proteome</keyword>
<comment type="caution">
    <text evidence="1">The sequence shown here is derived from an EMBL/GenBank/DDBJ whole genome shotgun (WGS) entry which is preliminary data.</text>
</comment>
<dbReference type="AlphaFoldDB" id="A0A4Z2IUD4"/>
<evidence type="ECO:0000313" key="2">
    <source>
        <dbReference type="Proteomes" id="UP000314294"/>
    </source>
</evidence>
<name>A0A4Z2IUD4_9TELE</name>
<proteinExistence type="predicted"/>